<evidence type="ECO:0000313" key="3">
    <source>
        <dbReference type="EMBL" id="QJA67364.1"/>
    </source>
</evidence>
<name>A0A6H1ZB44_9ZZZZ</name>
<evidence type="ECO:0000256" key="1">
    <source>
        <dbReference type="SAM" id="Coils"/>
    </source>
</evidence>
<reference evidence="2" key="1">
    <citation type="submission" date="2020-03" db="EMBL/GenBank/DDBJ databases">
        <title>The deep terrestrial virosphere.</title>
        <authorList>
            <person name="Holmfeldt K."/>
            <person name="Nilsson E."/>
            <person name="Simone D."/>
            <person name="Lopez-Fernandez M."/>
            <person name="Wu X."/>
            <person name="de Brujin I."/>
            <person name="Lundin D."/>
            <person name="Andersson A."/>
            <person name="Bertilsson S."/>
            <person name="Dopson M."/>
        </authorList>
    </citation>
    <scope>NUCLEOTIDE SEQUENCE</scope>
    <source>
        <strain evidence="4">MM171A00166</strain>
        <strain evidence="6">MM415A00140</strain>
        <strain evidence="3">MM415B00227</strain>
        <strain evidence="2">TM448A00134</strain>
        <strain evidence="5">TM448B00166</strain>
    </source>
</reference>
<accession>A0A6H1ZB44</accession>
<organism evidence="2">
    <name type="scientific">viral metagenome</name>
    <dbReference type="NCBI Taxonomy" id="1070528"/>
    <lineage>
        <taxon>unclassified sequences</taxon>
        <taxon>metagenomes</taxon>
        <taxon>organismal metagenomes</taxon>
    </lineage>
</organism>
<dbReference type="EMBL" id="MT141570">
    <property type="protein sequence ID" value="QJA67364.1"/>
    <property type="molecule type" value="Genomic_DNA"/>
</dbReference>
<dbReference type="EMBL" id="MT143979">
    <property type="protein sequence ID" value="QJA44682.1"/>
    <property type="molecule type" value="Genomic_DNA"/>
</dbReference>
<evidence type="ECO:0000313" key="4">
    <source>
        <dbReference type="EMBL" id="QJB00784.1"/>
    </source>
</evidence>
<evidence type="ECO:0000313" key="2">
    <source>
        <dbReference type="EMBL" id="QJA44682.1"/>
    </source>
</evidence>
<sequence>MSEESKTPPPESHLEGRIAELERALAAEEKRSGELVDRLEKARQGKEPDFCYDPEEWEFTCDWAERDQVHGHGEALEGSEPMKVATLIRGPSKWVADVLITWDVDGEPDETEIQWFDSEEEARAAAYLKPEVSADE</sequence>
<keyword evidence="1" id="KW-0175">Coiled coil</keyword>
<proteinExistence type="predicted"/>
<feature type="coiled-coil region" evidence="1">
    <location>
        <begin position="11"/>
        <end position="38"/>
    </location>
</feature>
<evidence type="ECO:0000313" key="6">
    <source>
        <dbReference type="EMBL" id="QJI05300.1"/>
    </source>
</evidence>
<dbReference type="EMBL" id="MT143701">
    <property type="protein sequence ID" value="QJB00784.1"/>
    <property type="molecule type" value="Genomic_DNA"/>
</dbReference>
<dbReference type="AlphaFoldDB" id="A0A6H1ZB44"/>
<evidence type="ECO:0000313" key="5">
    <source>
        <dbReference type="EMBL" id="QJH93966.1"/>
    </source>
</evidence>
<gene>
    <name evidence="4" type="ORF">MM171A00166_0027</name>
    <name evidence="6" type="ORF">MM415A00140_0050</name>
    <name evidence="3" type="ORF">MM415B00227_0026</name>
    <name evidence="2" type="ORF">TM448A00134_0016</name>
    <name evidence="5" type="ORF">TM448B00166_0010</name>
</gene>
<dbReference type="EMBL" id="MT145197">
    <property type="protein sequence ID" value="QJI05300.1"/>
    <property type="molecule type" value="Genomic_DNA"/>
</dbReference>
<protein>
    <submittedName>
        <fullName evidence="2">Uncharacterized protein</fullName>
    </submittedName>
</protein>
<dbReference type="EMBL" id="MT144594">
    <property type="protein sequence ID" value="QJH93966.1"/>
    <property type="molecule type" value="Genomic_DNA"/>
</dbReference>